<dbReference type="GO" id="GO:0005975">
    <property type="term" value="P:carbohydrate metabolic process"/>
    <property type="evidence" value="ECO:0007669"/>
    <property type="project" value="InterPro"/>
</dbReference>
<evidence type="ECO:0008006" key="5">
    <source>
        <dbReference type="Google" id="ProtNLM"/>
    </source>
</evidence>
<feature type="compositionally biased region" description="Basic and acidic residues" evidence="1">
    <location>
        <begin position="1154"/>
        <end position="1166"/>
    </location>
</feature>
<evidence type="ECO:0000256" key="1">
    <source>
        <dbReference type="SAM" id="MobiDB-lite"/>
    </source>
</evidence>
<keyword evidence="4" id="KW-1185">Reference proteome</keyword>
<feature type="signal peptide" evidence="2">
    <location>
        <begin position="1"/>
        <end position="20"/>
    </location>
</feature>
<dbReference type="SUPFAM" id="SSF48208">
    <property type="entry name" value="Six-hairpin glycosidases"/>
    <property type="match status" value="1"/>
</dbReference>
<proteinExistence type="predicted"/>
<dbReference type="InterPro" id="IPR012341">
    <property type="entry name" value="6hp_glycosidase-like_sf"/>
</dbReference>
<name>A0A170Y3A1_9BACT</name>
<comment type="caution">
    <text evidence="3">The sequence shown here is derived from an EMBL/GenBank/DDBJ whole genome shotgun (WGS) entry which is preliminary data.</text>
</comment>
<feature type="region of interest" description="Disordered" evidence="1">
    <location>
        <begin position="1154"/>
        <end position="1180"/>
    </location>
</feature>
<dbReference type="Gene3D" id="1.50.10.10">
    <property type="match status" value="1"/>
</dbReference>
<dbReference type="OrthoDB" id="49490at2"/>
<sequence length="1223" mass="136373">MLKRIIYITLLLCLAVSANADNGLWHGKERTLRYTPDGDDFVIVNGKVKYNRALYGTNTAFRAETGDVPEFAFYLPGMGGNLHFGLVVDGETKWLNDAQFVEARYRAGSRLYTIKDPLLGSGELHLVALAMADVEGFVLKGELKNCYKKVELLAIFGGATGKRFSREGDLGVDAADCFDLKPEYCTGNKYLFGKNDFQLTLPPTKKSAAITLTGIFPEASVIKAGNSTVVSSPFAQWNSSVANDQPVVMARFDVMRQLPFYVSVVKDNKDSFLSYKKLEAKFVQAEAARQQLASRVKIITPDPFINTLGGTLSMAADAIWEPNSYLHGAIGWRMRLAGWRGAYTGDVLGWHDRARLHFNDYAASQVTDVPNTIPHPAQDSALHLARALKQWGTPMYSNGYICRNPQKNNEMHHYDMNLCYIDELLWHFNWTGDLDYVKKMWPVLKLSLAWEKRNFDPNDDGLYDGYAAIWASDGLQYNSGAATHSTAYNYRANKMAADIARKIGEDPTPYEQESAKIWNALNKQLWMSGKGVWAEYKDFMGNKQVHGSAAVWSVYHTVDSEAGDPFQFYQATRYVDTQIPHIPVRAKGLKDEGWETISTSNWMPYCWSTNNVAFAEVWHTALSYWQSGRSDAAFKLFKSSVLDGMYLGASPGNLGQISFYDAARGECYRDFGDPIGMFSRALVQGLFGILPDALNDRLVIRPGMPADWQFASFSTPDISIDYKRNGNVERYNIGQHLPKLLNLELHLKAYSDKITSVSVNGKPAAWRVDTTAVGTPAIWVMCDKNQENSIEIEWGGKTVKTPEEITVARGESYMQTIGVLVDKIYDPQLVLKNKNIEEDIISGTIKGEVGHRTFFVRATQGDLTWWMPVGLWVKEPLEVQPVNPGSGHLSFFLRNNRVVAVTGKLLVNGEQIKAKQTIAAASVSEQIEISDDIAVFGTNCISFVQDNGQQDELTLVDWTLPVNTKERKEVVNIDNQLNDKVTQIFKNEYLAPRSPYTTLQTPTQGIGEWTHPLTTASIDDSGLRKASQNGVFNTPMGVPFRTASLPETKNIAFTSLWNNYPASVTFPLTGKASHAYLLMAGSTNHMQSRFTNGVVKVWYTDGTSDSLLLVNPQTWCPIEQDYYEDGFAFNMQAPRPYRVFLKTGAVSREMMATKEKQATDATKRNGGDYTETPVSPASGREIDGGAAVILDLPLNRSKQLKQLTLETRANEVVIGLMGVTLMR</sequence>
<reference evidence="4" key="1">
    <citation type="submission" date="2016-04" db="EMBL/GenBank/DDBJ databases">
        <title>Draft genome sequence of Paludibacter jiangxiensis strain NM7.</title>
        <authorList>
            <person name="Qiu Y."/>
            <person name="Matsuura N."/>
            <person name="Ohashi A."/>
            <person name="Tourlousse M.D."/>
            <person name="Sekiguchi Y."/>
        </authorList>
    </citation>
    <scope>NUCLEOTIDE SEQUENCE [LARGE SCALE GENOMIC DNA]</scope>
    <source>
        <strain evidence="4">NM7</strain>
    </source>
</reference>
<dbReference type="InterPro" id="IPR028028">
    <property type="entry name" value="DUF4450"/>
</dbReference>
<dbReference type="Pfam" id="PF14614">
    <property type="entry name" value="DUF4450"/>
    <property type="match status" value="1"/>
</dbReference>
<dbReference type="AlphaFoldDB" id="A0A170Y3A1"/>
<protein>
    <recommendedName>
        <fullName evidence="5">DUF4450 domain-containing protein</fullName>
    </recommendedName>
</protein>
<gene>
    <name evidence="3" type="ORF">PJIAN_157</name>
</gene>
<keyword evidence="2" id="KW-0732">Signal</keyword>
<dbReference type="InterPro" id="IPR008928">
    <property type="entry name" value="6-hairpin_glycosidase_sf"/>
</dbReference>
<feature type="chain" id="PRO_5007904783" description="DUF4450 domain-containing protein" evidence="2">
    <location>
        <begin position="21"/>
        <end position="1223"/>
    </location>
</feature>
<evidence type="ECO:0000256" key="2">
    <source>
        <dbReference type="SAM" id="SignalP"/>
    </source>
</evidence>
<dbReference type="STRING" id="681398.PJIAN_157"/>
<dbReference type="EMBL" id="BDCR01000001">
    <property type="protein sequence ID" value="GAT61478.1"/>
    <property type="molecule type" value="Genomic_DNA"/>
</dbReference>
<accession>A0A170Y3A1</accession>
<evidence type="ECO:0000313" key="4">
    <source>
        <dbReference type="Proteomes" id="UP000076586"/>
    </source>
</evidence>
<organism evidence="3 4">
    <name type="scientific">Paludibacter jiangxiensis</name>
    <dbReference type="NCBI Taxonomy" id="681398"/>
    <lineage>
        <taxon>Bacteria</taxon>
        <taxon>Pseudomonadati</taxon>
        <taxon>Bacteroidota</taxon>
        <taxon>Bacteroidia</taxon>
        <taxon>Bacteroidales</taxon>
        <taxon>Paludibacteraceae</taxon>
        <taxon>Paludibacter</taxon>
    </lineage>
</organism>
<dbReference type="Proteomes" id="UP000076586">
    <property type="component" value="Unassembled WGS sequence"/>
</dbReference>
<reference evidence="4" key="2">
    <citation type="journal article" date="2017" name="Genome Announc.">
        <title>Draft genome sequence of Paludibacter jiangxiensis NM7(T), a propionate-producing fermentative bacterium.</title>
        <authorList>
            <person name="Qiu Y.-L."/>
            <person name="Tourlousse D.M."/>
            <person name="Matsuura N."/>
            <person name="Ohashi A."/>
            <person name="Sekiguchi Y."/>
        </authorList>
    </citation>
    <scope>NUCLEOTIDE SEQUENCE [LARGE SCALE GENOMIC DNA]</scope>
    <source>
        <strain evidence="4">NM7</strain>
    </source>
</reference>
<evidence type="ECO:0000313" key="3">
    <source>
        <dbReference type="EMBL" id="GAT61478.1"/>
    </source>
</evidence>